<name>A0A081PID0_9SPHI</name>
<dbReference type="RefSeq" id="WP_037439591.1">
    <property type="nucleotide sequence ID" value="NZ_JNFF01000035.1"/>
</dbReference>
<organism evidence="1 2">
    <name type="scientific">Pedobacter antarcticus 4BY</name>
    <dbReference type="NCBI Taxonomy" id="1358423"/>
    <lineage>
        <taxon>Bacteria</taxon>
        <taxon>Pseudomonadati</taxon>
        <taxon>Bacteroidota</taxon>
        <taxon>Sphingobacteriia</taxon>
        <taxon>Sphingobacteriales</taxon>
        <taxon>Sphingobacteriaceae</taxon>
        <taxon>Pedobacter</taxon>
    </lineage>
</organism>
<evidence type="ECO:0000313" key="1">
    <source>
        <dbReference type="EMBL" id="KEQ30453.1"/>
    </source>
</evidence>
<dbReference type="Proteomes" id="UP000028007">
    <property type="component" value="Unassembled WGS sequence"/>
</dbReference>
<evidence type="ECO:0000313" key="2">
    <source>
        <dbReference type="Proteomes" id="UP000028007"/>
    </source>
</evidence>
<dbReference type="EMBL" id="JNFF01000035">
    <property type="protein sequence ID" value="KEQ30453.1"/>
    <property type="molecule type" value="Genomic_DNA"/>
</dbReference>
<dbReference type="OrthoDB" id="794282at2"/>
<proteinExistence type="predicted"/>
<keyword evidence="2" id="KW-1185">Reference proteome</keyword>
<comment type="caution">
    <text evidence="1">The sequence shown here is derived from an EMBL/GenBank/DDBJ whole genome shotgun (WGS) entry which is preliminary data.</text>
</comment>
<sequence length="131" mass="15374">MFRRDLLLAEIQKLSLALSRLIGLKEEDKGLQLEQEMDELLEKDFGILYTDLLQSGNADFNEFLKEKNFSPEKLDMLSQLLFLRIDPDVKDKPGQKELADKLLLIYSYLERNHQIINMLNIGRQQTLKTYL</sequence>
<reference evidence="1 2" key="1">
    <citation type="journal article" date="1992" name="Int. J. Syst. Bacteriol.">
        <title>Sphingobacterium antarcticus sp. nov. a Psychrotrophic Bacterium from the Soils of Schirmacher Oasis, Antarctica.</title>
        <authorList>
            <person name="Shivaji S."/>
            <person name="Ray M.K."/>
            <person name="Rao N.S."/>
            <person name="Saiserr L."/>
            <person name="Jagannadham M.V."/>
            <person name="Kumar G.S."/>
            <person name="Reddy G."/>
            <person name="Bhargava P.M."/>
        </authorList>
    </citation>
    <scope>NUCLEOTIDE SEQUENCE [LARGE SCALE GENOMIC DNA]</scope>
    <source>
        <strain evidence="1 2">4BY</strain>
    </source>
</reference>
<gene>
    <name evidence="1" type="ORF">N180_09125</name>
</gene>
<protein>
    <submittedName>
        <fullName evidence="1">Uncharacterized protein</fullName>
    </submittedName>
</protein>
<dbReference type="AlphaFoldDB" id="A0A081PID0"/>
<accession>A0A081PID0</accession>